<comment type="caution">
    <text evidence="2">The sequence shown here is derived from an EMBL/GenBank/DDBJ whole genome shotgun (WGS) entry which is preliminary data.</text>
</comment>
<protein>
    <submittedName>
        <fullName evidence="2">DUF5994 family protein</fullName>
    </submittedName>
</protein>
<evidence type="ECO:0000256" key="1">
    <source>
        <dbReference type="SAM" id="MobiDB-lite"/>
    </source>
</evidence>
<proteinExistence type="predicted"/>
<feature type="region of interest" description="Disordered" evidence="1">
    <location>
        <begin position="36"/>
        <end position="77"/>
    </location>
</feature>
<keyword evidence="3" id="KW-1185">Reference proteome</keyword>
<evidence type="ECO:0000313" key="2">
    <source>
        <dbReference type="EMBL" id="MFE1754635.1"/>
    </source>
</evidence>
<evidence type="ECO:0000313" key="3">
    <source>
        <dbReference type="Proteomes" id="UP001599756"/>
    </source>
</evidence>
<organism evidence="2 3">
    <name type="scientific">Streptomyces anandii</name>
    <dbReference type="NCBI Taxonomy" id="285454"/>
    <lineage>
        <taxon>Bacteria</taxon>
        <taxon>Bacillati</taxon>
        <taxon>Actinomycetota</taxon>
        <taxon>Actinomycetes</taxon>
        <taxon>Kitasatosporales</taxon>
        <taxon>Streptomycetaceae</taxon>
        <taxon>Streptomyces</taxon>
    </lineage>
</organism>
<dbReference type="Proteomes" id="UP001599756">
    <property type="component" value="Unassembled WGS sequence"/>
</dbReference>
<dbReference type="EMBL" id="JBHYTS010000063">
    <property type="protein sequence ID" value="MFE1754635.1"/>
    <property type="molecule type" value="Genomic_DNA"/>
</dbReference>
<dbReference type="RefSeq" id="WP_381830540.1">
    <property type="nucleotide sequence ID" value="NZ_JBHYTS010000063.1"/>
</dbReference>
<gene>
    <name evidence="2" type="ORF">ACFW88_29540</name>
</gene>
<accession>A0ABW6HDB4</accession>
<dbReference type="Pfam" id="PF19457">
    <property type="entry name" value="DUF5994"/>
    <property type="match status" value="1"/>
</dbReference>
<name>A0ABW6HDB4_9ACTN</name>
<dbReference type="InterPro" id="IPR046036">
    <property type="entry name" value="DUF5994"/>
</dbReference>
<reference evidence="2 3" key="1">
    <citation type="submission" date="2024-09" db="EMBL/GenBank/DDBJ databases">
        <title>The Natural Products Discovery Center: Release of the First 8490 Sequenced Strains for Exploring Actinobacteria Biosynthetic Diversity.</title>
        <authorList>
            <person name="Kalkreuter E."/>
            <person name="Kautsar S.A."/>
            <person name="Yang D."/>
            <person name="Bader C.D."/>
            <person name="Teijaro C.N."/>
            <person name="Fluegel L."/>
            <person name="Davis C.M."/>
            <person name="Simpson J.R."/>
            <person name="Lauterbach L."/>
            <person name="Steele A.D."/>
            <person name="Gui C."/>
            <person name="Meng S."/>
            <person name="Li G."/>
            <person name="Viehrig K."/>
            <person name="Ye F."/>
            <person name="Su P."/>
            <person name="Kiefer A.F."/>
            <person name="Nichols A."/>
            <person name="Cepeda A.J."/>
            <person name="Yan W."/>
            <person name="Fan B."/>
            <person name="Jiang Y."/>
            <person name="Adhikari A."/>
            <person name="Zheng C.-J."/>
            <person name="Schuster L."/>
            <person name="Cowan T.M."/>
            <person name="Smanski M.J."/>
            <person name="Chevrette M.G."/>
            <person name="De Carvalho L.P.S."/>
            <person name="Shen B."/>
        </authorList>
    </citation>
    <scope>NUCLEOTIDE SEQUENCE [LARGE SCALE GENOMIC DNA]</scope>
    <source>
        <strain evidence="2 3">NPDC059500</strain>
    </source>
</reference>
<sequence>MTSDRLRPPPSGPPLLRPYLALESALPRRFEGAWWPRTSDLPTELPQPLSGLPRQGPNPQCPGERHGVDRSASPHARDQVVRVRGATTAHASSTVVLMAPSTDAGPFGRVTGGSRVTGGDRAHRRIACVRHRSGGGTAQLRELSAARAAGSGQRAAGSGQRGNLSRRTHISVPVEVWVVARLRSEGGHHRYSRRQARIAAGCHELVDARTPIGAACRIVSPEGPVRPHPACEPPGTTPEAGRAGCRYLLPPLQKCTSARKHNYRTLTKSAWQSPPGLC</sequence>